<reference evidence="3" key="1">
    <citation type="journal article" date="2023" name="Plant J.">
        <title>The genome of the king protea, Protea cynaroides.</title>
        <authorList>
            <person name="Chang J."/>
            <person name="Duong T.A."/>
            <person name="Schoeman C."/>
            <person name="Ma X."/>
            <person name="Roodt D."/>
            <person name="Barker N."/>
            <person name="Li Z."/>
            <person name="Van de Peer Y."/>
            <person name="Mizrachi E."/>
        </authorList>
    </citation>
    <scope>NUCLEOTIDE SEQUENCE</scope>
    <source>
        <tissue evidence="3">Young leaves</tissue>
    </source>
</reference>
<feature type="chain" id="PRO_5040160997" evidence="2">
    <location>
        <begin position="24"/>
        <end position="171"/>
    </location>
</feature>
<dbReference type="Proteomes" id="UP001141806">
    <property type="component" value="Unassembled WGS sequence"/>
</dbReference>
<protein>
    <submittedName>
        <fullName evidence="3">Uncharacterized protein</fullName>
    </submittedName>
</protein>
<dbReference type="GO" id="GO:0071944">
    <property type="term" value="C:cell periphery"/>
    <property type="evidence" value="ECO:0007669"/>
    <property type="project" value="TreeGrafter"/>
</dbReference>
<keyword evidence="1 2" id="KW-0732">Signal</keyword>
<dbReference type="AlphaFoldDB" id="A0A9Q0GV76"/>
<dbReference type="Pfam" id="PF01190">
    <property type="entry name" value="Pollen_Ole_e_1"/>
    <property type="match status" value="1"/>
</dbReference>
<keyword evidence="4" id="KW-1185">Reference proteome</keyword>
<dbReference type="PANTHER" id="PTHR33470">
    <property type="entry name" value="OS01G0164075 PROTEIN"/>
    <property type="match status" value="1"/>
</dbReference>
<sequence>MGFRNHFLLLSLMAAFLAVTVNATPPTPHPKPLHQFHIPKPEEKGVNSIGVQGMIYCKAGSELMPLEGAMARITCIAVDKHGFETSSYTVMSETDKAGYFLATMPLAELKEIGNITECKGYLEMSPLMACSIPTDVNKGMTGATLLGPRVLLNNKMHLYSVGPLEYKPVSS</sequence>
<evidence type="ECO:0000256" key="1">
    <source>
        <dbReference type="ARBA" id="ARBA00022729"/>
    </source>
</evidence>
<dbReference type="PANTHER" id="PTHR33470:SF40">
    <property type="entry name" value="PROTEIN SEED AND ROOT HAIR PROTECTIVE PROTEIN"/>
    <property type="match status" value="1"/>
</dbReference>
<dbReference type="OrthoDB" id="1847243at2759"/>
<name>A0A9Q0GV76_9MAGN</name>
<evidence type="ECO:0000256" key="2">
    <source>
        <dbReference type="SAM" id="SignalP"/>
    </source>
</evidence>
<evidence type="ECO:0000313" key="3">
    <source>
        <dbReference type="EMBL" id="KAJ4954135.1"/>
    </source>
</evidence>
<accession>A0A9Q0GV76</accession>
<dbReference type="EMBL" id="JAMYWD010000012">
    <property type="protein sequence ID" value="KAJ4954135.1"/>
    <property type="molecule type" value="Genomic_DNA"/>
</dbReference>
<organism evidence="3 4">
    <name type="scientific">Protea cynaroides</name>
    <dbReference type="NCBI Taxonomy" id="273540"/>
    <lineage>
        <taxon>Eukaryota</taxon>
        <taxon>Viridiplantae</taxon>
        <taxon>Streptophyta</taxon>
        <taxon>Embryophyta</taxon>
        <taxon>Tracheophyta</taxon>
        <taxon>Spermatophyta</taxon>
        <taxon>Magnoliopsida</taxon>
        <taxon>Proteales</taxon>
        <taxon>Proteaceae</taxon>
        <taxon>Protea</taxon>
    </lineage>
</organism>
<comment type="caution">
    <text evidence="3">The sequence shown here is derived from an EMBL/GenBank/DDBJ whole genome shotgun (WGS) entry which is preliminary data.</text>
</comment>
<feature type="signal peptide" evidence="2">
    <location>
        <begin position="1"/>
        <end position="23"/>
    </location>
</feature>
<evidence type="ECO:0000313" key="4">
    <source>
        <dbReference type="Proteomes" id="UP001141806"/>
    </source>
</evidence>
<proteinExistence type="predicted"/>
<gene>
    <name evidence="3" type="ORF">NE237_030967</name>
</gene>